<keyword evidence="4" id="KW-0677">Repeat</keyword>
<dbReference type="GO" id="GO:0016887">
    <property type="term" value="F:ATP hydrolysis activity"/>
    <property type="evidence" value="ECO:0007669"/>
    <property type="project" value="InterPro"/>
</dbReference>
<dbReference type="CDD" id="cd03244">
    <property type="entry name" value="ABCC_MRP_domain2"/>
    <property type="match status" value="1"/>
</dbReference>
<accession>A0A167FSY8</accession>
<dbReference type="GO" id="GO:0140359">
    <property type="term" value="F:ABC-type transporter activity"/>
    <property type="evidence" value="ECO:0007669"/>
    <property type="project" value="InterPro"/>
</dbReference>
<evidence type="ECO:0000256" key="1">
    <source>
        <dbReference type="ARBA" id="ARBA00004141"/>
    </source>
</evidence>
<dbReference type="CDD" id="cd18596">
    <property type="entry name" value="ABC_6TM_VMR1_D1_like"/>
    <property type="match status" value="1"/>
</dbReference>
<dbReference type="CDD" id="cd18604">
    <property type="entry name" value="ABC_6TM_VMR1_D2_like"/>
    <property type="match status" value="1"/>
</dbReference>
<dbReference type="SUPFAM" id="SSF52540">
    <property type="entry name" value="P-loop containing nucleoside triphosphate hydrolases"/>
    <property type="match status" value="2"/>
</dbReference>
<dbReference type="STRING" id="1330018.A0A167FSY8"/>
<dbReference type="OrthoDB" id="6500128at2759"/>
<feature type="transmembrane region" description="Helical" evidence="10">
    <location>
        <begin position="886"/>
        <end position="912"/>
    </location>
</feature>
<sequence>MFGLIVPLRAERLCNAHAAFSLLVLFGVFAYRNIYPLVYVNGIPSDDDIPWIMYSRGTLATLAGLVIPVLIPRTYVPLDPEHPALHPNPEQTASILSFLTYTFMEPIIMAAYRNSNLPYESLPPLADYDWSSNLEKRSLEAIDPIVRREKGLKDRNVFFGIMQIFVWEYVFFGVNLLIDVLSRFMTPFALNRILLYLQYGSQESNVRPWVWIAMLLVGGALATMFRHLYIFVAEHVQVQAENILLQQIFRHSLRLRISEELPGSGFEPHSSATSVIGASSNTENSPTITLIGTETSTANIPETLASGSMEPLDGPAEQTIPPPTMHLAGRINTLIGADLGNILGARDFLVLLVMLPFQVVVSMWFLYGILGWSAIVGMGSMVALMPIPGLLAKRISEVQGVKMERTEARIQAITESMNIIRMIKMFGWEDMTIHKLSNLRASELASIRTEKLLELFGAVLNNVMPVLILIVTFTFHTLIMHRELDAATIFSTIVVLDLLRLDLGNVPYFITTIMQARVSLRRVTKFLYESPMLDSFTRSVASADIPTPVLVDGRGIGMKNVTVSWTDSSGQSAVGKRLFSINIADVVFQQGAVNLITGPTGCGKTSLILALLGEMRTQRTDPDSWIALPKTHGVAYAAQEAWVQNTTIKDNITFLEPYNEQRYRNVLYRCALERDLALLSAGDQTEVGEKGLTLSGGQKARITLARAMYSSAKTILLDDVLSALDVHTARWIVSKCFQGDLAADRTIIIATHAVDLLSPLSSRVIQISKDGDVTSFDNSPATNELEEDGDVPKPLGHEAVSDLKTSDGSVSDGAGKLTVEEELESGRLRWTAIELLISAFGGYPVWTVVLGTSLIVYLASVIGTWWLGVWANAFEMSSGGPVSIPFYLGIFSAIACLNSVLYAVAYVVYLYASLRASSALHEALTQKILGSTFRWLDVTPVGRIISRFTQDISTIDGPLTAYLQMFISFTLSMLIQFGAVLVFAPVFIIPGIIVAITGIAMGQIYIAARLPVRRLVSNWRSPLYILFSAAVEGITSIRAYGAQISFQHELFKRLDAYTRPSRTFNNLDRWIAVRADLLGATFSSGLAVYLVYMRPALGASNTGFALNMAIGFSGLLLFWVRLLSEVETCGNSLERIRDYLLINQEPTGSEAGKPPAYWPASGALQVQNLQARYSSDGPAVLKGITFDVKSGERVGIVGRTGSGKSSLALSLLRLIPTTGETYFDEISTEHVNLDILRSKMAIIPQDPTLLSGTLRSNLDPVGHQDDSILYGALRAVGLIGQAGSSQAVDLSLDTVVSSSGSNFSVGQRQLIALARAMVRGTRVLILDEATASVDAETDHLIQTSIRTELTGTTLLTIAHRLQTIMDYDKIMVLDSGELVEFGSPLSLLDKENGVFRGLVDGSADRAHLWEVVKNAARITKQ</sequence>
<feature type="transmembrane region" description="Helical" evidence="10">
    <location>
        <begin position="372"/>
        <end position="392"/>
    </location>
</feature>
<dbReference type="Pfam" id="PF00664">
    <property type="entry name" value="ABC_membrane"/>
    <property type="match status" value="2"/>
</dbReference>
<dbReference type="InterPro" id="IPR011527">
    <property type="entry name" value="ABC1_TM_dom"/>
</dbReference>
<evidence type="ECO:0000256" key="2">
    <source>
        <dbReference type="ARBA" id="ARBA00022448"/>
    </source>
</evidence>
<dbReference type="GO" id="GO:0005524">
    <property type="term" value="F:ATP binding"/>
    <property type="evidence" value="ECO:0007669"/>
    <property type="project" value="UniProtKB-KW"/>
</dbReference>
<feature type="domain" description="ABC transporter" evidence="11">
    <location>
        <begin position="556"/>
        <end position="803"/>
    </location>
</feature>
<protein>
    <submittedName>
        <fullName evidence="13">p-loop containing nucleoside triphosphate hydrolase protein</fullName>
    </submittedName>
</protein>
<feature type="transmembrane region" description="Helical" evidence="10">
    <location>
        <begin position="987"/>
        <end position="1010"/>
    </location>
</feature>
<evidence type="ECO:0000259" key="12">
    <source>
        <dbReference type="PROSITE" id="PS50929"/>
    </source>
</evidence>
<evidence type="ECO:0000313" key="13">
    <source>
        <dbReference type="EMBL" id="KZO89810.1"/>
    </source>
</evidence>
<dbReference type="GO" id="GO:0016020">
    <property type="term" value="C:membrane"/>
    <property type="evidence" value="ECO:0007669"/>
    <property type="project" value="UniProtKB-SubCell"/>
</dbReference>
<dbReference type="PROSITE" id="PS50893">
    <property type="entry name" value="ABC_TRANSPORTER_2"/>
    <property type="match status" value="2"/>
</dbReference>
<evidence type="ECO:0000256" key="5">
    <source>
        <dbReference type="ARBA" id="ARBA00022741"/>
    </source>
</evidence>
<keyword evidence="13" id="KW-0378">Hydrolase</keyword>
<dbReference type="InterPro" id="IPR003439">
    <property type="entry name" value="ABC_transporter-like_ATP-bd"/>
</dbReference>
<keyword evidence="8 10" id="KW-0472">Membrane</keyword>
<feature type="transmembrane region" description="Helical" evidence="10">
    <location>
        <begin position="209"/>
        <end position="229"/>
    </location>
</feature>
<dbReference type="Pfam" id="PF00005">
    <property type="entry name" value="ABC_tran"/>
    <property type="match status" value="2"/>
</dbReference>
<dbReference type="FunFam" id="1.20.1560.10:FF:000013">
    <property type="entry name" value="ABC transporter C family member 2"/>
    <property type="match status" value="1"/>
</dbReference>
<dbReference type="Gene3D" id="3.40.50.300">
    <property type="entry name" value="P-loop containing nucleotide triphosphate hydrolases"/>
    <property type="match status" value="2"/>
</dbReference>
<dbReference type="InterPro" id="IPR027417">
    <property type="entry name" value="P-loop_NTPase"/>
</dbReference>
<keyword evidence="3 10" id="KW-0812">Transmembrane</keyword>
<dbReference type="CDD" id="cd03250">
    <property type="entry name" value="ABCC_MRP_domain1"/>
    <property type="match status" value="1"/>
</dbReference>
<feature type="domain" description="ABC transmembrane type-1" evidence="12">
    <location>
        <begin position="848"/>
        <end position="1128"/>
    </location>
</feature>
<keyword evidence="6" id="KW-0067">ATP-binding</keyword>
<comment type="subcellular location">
    <subcellularLocation>
        <location evidence="1">Membrane</location>
        <topology evidence="1">Multi-pass membrane protein</topology>
    </subcellularLocation>
</comment>
<keyword evidence="7 10" id="KW-1133">Transmembrane helix</keyword>
<feature type="compositionally biased region" description="Basic and acidic residues" evidence="9">
    <location>
        <begin position="795"/>
        <end position="805"/>
    </location>
</feature>
<feature type="transmembrane region" description="Helical" evidence="10">
    <location>
        <begin position="51"/>
        <end position="71"/>
    </location>
</feature>
<feature type="transmembrane region" description="Helical" evidence="10">
    <location>
        <begin position="835"/>
        <end position="866"/>
    </location>
</feature>
<feature type="transmembrane region" description="Helical" evidence="10">
    <location>
        <begin position="157"/>
        <end position="178"/>
    </location>
</feature>
<dbReference type="FunFam" id="3.40.50.300:FF:001354">
    <property type="entry name" value="ATP-binding cassette (ABC) transporter, putative"/>
    <property type="match status" value="1"/>
</dbReference>
<dbReference type="EMBL" id="KV417364">
    <property type="protein sequence ID" value="KZO89810.1"/>
    <property type="molecule type" value="Genomic_DNA"/>
</dbReference>
<dbReference type="Proteomes" id="UP000076738">
    <property type="component" value="Unassembled WGS sequence"/>
</dbReference>
<dbReference type="PANTHER" id="PTHR24223">
    <property type="entry name" value="ATP-BINDING CASSETTE SUB-FAMILY C"/>
    <property type="match status" value="1"/>
</dbReference>
<evidence type="ECO:0000256" key="8">
    <source>
        <dbReference type="ARBA" id="ARBA00023136"/>
    </source>
</evidence>
<evidence type="ECO:0000256" key="9">
    <source>
        <dbReference type="SAM" id="MobiDB-lite"/>
    </source>
</evidence>
<keyword evidence="2" id="KW-0813">Transport</keyword>
<reference evidence="13 14" key="1">
    <citation type="journal article" date="2016" name="Mol. Biol. Evol.">
        <title>Comparative Genomics of Early-Diverging Mushroom-Forming Fungi Provides Insights into the Origins of Lignocellulose Decay Capabilities.</title>
        <authorList>
            <person name="Nagy L.G."/>
            <person name="Riley R."/>
            <person name="Tritt A."/>
            <person name="Adam C."/>
            <person name="Daum C."/>
            <person name="Floudas D."/>
            <person name="Sun H."/>
            <person name="Yadav J.S."/>
            <person name="Pangilinan J."/>
            <person name="Larsson K.H."/>
            <person name="Matsuura K."/>
            <person name="Barry K."/>
            <person name="Labutti K."/>
            <person name="Kuo R."/>
            <person name="Ohm R.A."/>
            <person name="Bhattacharya S.S."/>
            <person name="Shirouzu T."/>
            <person name="Yoshinaga Y."/>
            <person name="Martin F.M."/>
            <person name="Grigoriev I.V."/>
            <person name="Hibbett D.S."/>
        </authorList>
    </citation>
    <scope>NUCLEOTIDE SEQUENCE [LARGE SCALE GENOMIC DNA]</scope>
    <source>
        <strain evidence="13 14">TUFC12733</strain>
    </source>
</reference>
<feature type="domain" description="ABC transporter" evidence="11">
    <location>
        <begin position="1164"/>
        <end position="1400"/>
    </location>
</feature>
<feature type="domain" description="ABC transmembrane type-1" evidence="12">
    <location>
        <begin position="176"/>
        <end position="515"/>
    </location>
</feature>
<dbReference type="InterPro" id="IPR050173">
    <property type="entry name" value="ABC_transporter_C-like"/>
</dbReference>
<evidence type="ECO:0000256" key="6">
    <source>
        <dbReference type="ARBA" id="ARBA00022840"/>
    </source>
</evidence>
<feature type="transmembrane region" description="Helical" evidence="10">
    <location>
        <begin position="12"/>
        <end position="31"/>
    </location>
</feature>
<dbReference type="PROSITE" id="PS00211">
    <property type="entry name" value="ABC_TRANSPORTER_1"/>
    <property type="match status" value="2"/>
</dbReference>
<evidence type="ECO:0000256" key="7">
    <source>
        <dbReference type="ARBA" id="ARBA00022989"/>
    </source>
</evidence>
<evidence type="ECO:0000256" key="4">
    <source>
        <dbReference type="ARBA" id="ARBA00022737"/>
    </source>
</evidence>
<feature type="transmembrane region" description="Helical" evidence="10">
    <location>
        <begin position="348"/>
        <end position="366"/>
    </location>
</feature>
<gene>
    <name evidence="13" type="ORF">CALVIDRAFT_551763</name>
</gene>
<dbReference type="PANTHER" id="PTHR24223:SF356">
    <property type="entry name" value="ATP-BINDING CASSETTE TRANSPORTER ABC4"/>
    <property type="match status" value="1"/>
</dbReference>
<dbReference type="InterPro" id="IPR017871">
    <property type="entry name" value="ABC_transporter-like_CS"/>
</dbReference>
<organism evidence="13 14">
    <name type="scientific">Calocera viscosa (strain TUFC12733)</name>
    <dbReference type="NCBI Taxonomy" id="1330018"/>
    <lineage>
        <taxon>Eukaryota</taxon>
        <taxon>Fungi</taxon>
        <taxon>Dikarya</taxon>
        <taxon>Basidiomycota</taxon>
        <taxon>Agaricomycotina</taxon>
        <taxon>Dacrymycetes</taxon>
        <taxon>Dacrymycetales</taxon>
        <taxon>Dacrymycetaceae</taxon>
        <taxon>Calocera</taxon>
    </lineage>
</organism>
<dbReference type="Gene3D" id="1.20.1560.10">
    <property type="entry name" value="ABC transporter type 1, transmembrane domain"/>
    <property type="match status" value="2"/>
</dbReference>
<name>A0A167FSY8_CALVF</name>
<evidence type="ECO:0000256" key="10">
    <source>
        <dbReference type="SAM" id="Phobius"/>
    </source>
</evidence>
<evidence type="ECO:0000313" key="14">
    <source>
        <dbReference type="Proteomes" id="UP000076738"/>
    </source>
</evidence>
<proteinExistence type="predicted"/>
<evidence type="ECO:0000259" key="11">
    <source>
        <dbReference type="PROSITE" id="PS50893"/>
    </source>
</evidence>
<dbReference type="InterPro" id="IPR003593">
    <property type="entry name" value="AAA+_ATPase"/>
</dbReference>
<evidence type="ECO:0000256" key="3">
    <source>
        <dbReference type="ARBA" id="ARBA00022692"/>
    </source>
</evidence>
<keyword evidence="14" id="KW-1185">Reference proteome</keyword>
<feature type="transmembrane region" description="Helical" evidence="10">
    <location>
        <begin position="1104"/>
        <end position="1122"/>
    </location>
</feature>
<feature type="transmembrane region" description="Helical" evidence="10">
    <location>
        <begin position="452"/>
        <end position="475"/>
    </location>
</feature>
<dbReference type="InterPro" id="IPR036640">
    <property type="entry name" value="ABC1_TM_sf"/>
</dbReference>
<feature type="transmembrane region" description="Helical" evidence="10">
    <location>
        <begin position="1071"/>
        <end position="1092"/>
    </location>
</feature>
<dbReference type="SMART" id="SM00382">
    <property type="entry name" value="AAA"/>
    <property type="match status" value="2"/>
</dbReference>
<dbReference type="SUPFAM" id="SSF90123">
    <property type="entry name" value="ABC transporter transmembrane region"/>
    <property type="match status" value="2"/>
</dbReference>
<keyword evidence="5" id="KW-0547">Nucleotide-binding</keyword>
<feature type="region of interest" description="Disordered" evidence="9">
    <location>
        <begin position="775"/>
        <end position="813"/>
    </location>
</feature>
<feature type="transmembrane region" description="Helical" evidence="10">
    <location>
        <begin position="961"/>
        <end position="981"/>
    </location>
</feature>
<dbReference type="PROSITE" id="PS50929">
    <property type="entry name" value="ABC_TM1F"/>
    <property type="match status" value="2"/>
</dbReference>